<evidence type="ECO:0000259" key="20">
    <source>
        <dbReference type="Pfam" id="PF00441"/>
    </source>
</evidence>
<dbReference type="GO" id="GO:0003995">
    <property type="term" value="F:acyl-CoA dehydrogenase activity"/>
    <property type="evidence" value="ECO:0007669"/>
    <property type="project" value="TreeGrafter"/>
</dbReference>
<comment type="caution">
    <text evidence="24">The sequence shown here is derived from an EMBL/GenBank/DDBJ whole genome shotgun (WGS) entry which is preliminary data.</text>
</comment>
<dbReference type="InterPro" id="IPR002575">
    <property type="entry name" value="Aminoglycoside_PTrfase"/>
</dbReference>
<dbReference type="SUPFAM" id="SSF56112">
    <property type="entry name" value="Protein kinase-like (PK-like)"/>
    <property type="match status" value="1"/>
</dbReference>
<dbReference type="SUPFAM" id="SSF47203">
    <property type="entry name" value="Acyl-CoA dehydrogenase C-terminal domain-like"/>
    <property type="match status" value="1"/>
</dbReference>
<evidence type="ECO:0000256" key="17">
    <source>
        <dbReference type="ARBA" id="ARBA00048395"/>
    </source>
</evidence>
<dbReference type="InterPro" id="IPR041726">
    <property type="entry name" value="ACAD10_11_N"/>
</dbReference>
<dbReference type="PANTHER" id="PTHR48083:SF35">
    <property type="entry name" value="ACYL-COA DEHYDROGENASE FAMILY MEMBER 10"/>
    <property type="match status" value="1"/>
</dbReference>
<dbReference type="PANTHER" id="PTHR48083">
    <property type="entry name" value="MEDIUM-CHAIN SPECIFIC ACYL-COA DEHYDROGENASE, MITOCHONDRIAL-RELATED"/>
    <property type="match status" value="1"/>
</dbReference>
<gene>
    <name evidence="24" type="ORF">CTAYLR_007311</name>
</gene>
<dbReference type="GO" id="GO:0031966">
    <property type="term" value="C:mitochondrial membrane"/>
    <property type="evidence" value="ECO:0007669"/>
    <property type="project" value="UniProtKB-SubCell"/>
</dbReference>
<dbReference type="Gene3D" id="1.10.540.10">
    <property type="entry name" value="Acyl-CoA dehydrogenase/oxidase, N-terminal domain"/>
    <property type="match status" value="1"/>
</dbReference>
<evidence type="ECO:0000256" key="9">
    <source>
        <dbReference type="ARBA" id="ARBA00023098"/>
    </source>
</evidence>
<dbReference type="Gene3D" id="3.30.200.20">
    <property type="entry name" value="Phosphorylase Kinase, domain 1"/>
    <property type="match status" value="1"/>
</dbReference>
<feature type="domain" description="Acyl-CoA oxidase/dehydrogenase middle" evidence="22">
    <location>
        <begin position="592"/>
        <end position="697"/>
    </location>
</feature>
<feature type="domain" description="Aminoglycoside phosphotransferase" evidence="21">
    <location>
        <begin position="121"/>
        <end position="347"/>
    </location>
</feature>
<dbReference type="InterPro" id="IPR036250">
    <property type="entry name" value="AcylCo_DH-like_C"/>
</dbReference>
<dbReference type="Pfam" id="PF01636">
    <property type="entry name" value="APH"/>
    <property type="match status" value="1"/>
</dbReference>
<dbReference type="Gene3D" id="3.90.1200.10">
    <property type="match status" value="1"/>
</dbReference>
<name>A0AAD7U742_9STRA</name>
<evidence type="ECO:0000256" key="13">
    <source>
        <dbReference type="ARBA" id="ARBA00046026"/>
    </source>
</evidence>
<evidence type="ECO:0000259" key="21">
    <source>
        <dbReference type="Pfam" id="PF01636"/>
    </source>
</evidence>
<protein>
    <recommendedName>
        <fullName evidence="12">Acyl-CoA dehydrogenase family member 11</fullName>
    </recommendedName>
</protein>
<dbReference type="Gene3D" id="2.40.110.10">
    <property type="entry name" value="Butyryl-CoA Dehydrogenase, subunit A, domain 2"/>
    <property type="match status" value="1"/>
</dbReference>
<dbReference type="EMBL" id="JAQMWT010000557">
    <property type="protein sequence ID" value="KAJ8599492.1"/>
    <property type="molecule type" value="Genomic_DNA"/>
</dbReference>
<feature type="domain" description="Acyl-CoA dehydrogenase/oxidase C-terminal" evidence="20">
    <location>
        <begin position="710"/>
        <end position="859"/>
    </location>
</feature>
<reference evidence="24" key="1">
    <citation type="submission" date="2023-01" db="EMBL/GenBank/DDBJ databases">
        <title>Metagenome sequencing of chrysophaentin producing Chrysophaeum taylorii.</title>
        <authorList>
            <person name="Davison J."/>
            <person name="Bewley C."/>
        </authorList>
    </citation>
    <scope>NUCLEOTIDE SEQUENCE</scope>
    <source>
        <strain evidence="24">NIES-1699</strain>
    </source>
</reference>
<dbReference type="GO" id="GO:0033539">
    <property type="term" value="P:fatty acid beta-oxidation using acyl-CoA dehydrogenase"/>
    <property type="evidence" value="ECO:0007669"/>
    <property type="project" value="TreeGrafter"/>
</dbReference>
<comment type="catalytic activity">
    <reaction evidence="18">
        <text>hexacosanoyl-CoA + oxidized [electron-transfer flavoprotein] + H(+) = (2E)-hexacosenoyl-CoA + reduced [electron-transfer flavoprotein]</text>
        <dbReference type="Rhea" id="RHEA:48216"/>
        <dbReference type="Rhea" id="RHEA-COMP:10685"/>
        <dbReference type="Rhea" id="RHEA-COMP:10686"/>
        <dbReference type="ChEBI" id="CHEBI:15378"/>
        <dbReference type="ChEBI" id="CHEBI:57692"/>
        <dbReference type="ChEBI" id="CHEBI:58307"/>
        <dbReference type="ChEBI" id="CHEBI:64868"/>
        <dbReference type="ChEBI" id="CHEBI:74281"/>
    </reaction>
    <physiologicalReaction direction="left-to-right" evidence="18">
        <dbReference type="Rhea" id="RHEA:48217"/>
    </physiologicalReaction>
</comment>
<dbReference type="Pfam" id="PF00441">
    <property type="entry name" value="Acyl-CoA_dh_1"/>
    <property type="match status" value="1"/>
</dbReference>
<comment type="pathway">
    <text evidence="4">Lipid metabolism; fatty acid beta-oxidation.</text>
</comment>
<dbReference type="Gene3D" id="1.20.140.10">
    <property type="entry name" value="Butyryl-CoA Dehydrogenase, subunit A, domain 3"/>
    <property type="match status" value="1"/>
</dbReference>
<evidence type="ECO:0000256" key="10">
    <source>
        <dbReference type="ARBA" id="ARBA00023136"/>
    </source>
</evidence>
<keyword evidence="6" id="KW-0285">Flavoprotein</keyword>
<evidence type="ECO:0000256" key="7">
    <source>
        <dbReference type="ARBA" id="ARBA00022827"/>
    </source>
</evidence>
<dbReference type="AlphaFoldDB" id="A0AAD7U742"/>
<evidence type="ECO:0000256" key="2">
    <source>
        <dbReference type="ARBA" id="ARBA00004275"/>
    </source>
</evidence>
<dbReference type="Pfam" id="PF02771">
    <property type="entry name" value="Acyl-CoA_dh_N"/>
    <property type="match status" value="1"/>
</dbReference>
<comment type="catalytic activity">
    <reaction evidence="14">
        <text>a 2,3-saturated acyl-CoA + oxidized [electron-transfer flavoprotein] + H(+) = a (2E)-enoyl-CoA + reduced [electron-transfer flavoprotein]</text>
        <dbReference type="Rhea" id="RHEA:44704"/>
        <dbReference type="Rhea" id="RHEA-COMP:10685"/>
        <dbReference type="Rhea" id="RHEA-COMP:10686"/>
        <dbReference type="ChEBI" id="CHEBI:15378"/>
        <dbReference type="ChEBI" id="CHEBI:57692"/>
        <dbReference type="ChEBI" id="CHEBI:58307"/>
        <dbReference type="ChEBI" id="CHEBI:58856"/>
        <dbReference type="ChEBI" id="CHEBI:65111"/>
    </reaction>
    <physiologicalReaction direction="left-to-right" evidence="14">
        <dbReference type="Rhea" id="RHEA:44705"/>
    </physiologicalReaction>
</comment>
<dbReference type="CDD" id="cd05154">
    <property type="entry name" value="ACAD10_11_N-like"/>
    <property type="match status" value="1"/>
</dbReference>
<organism evidence="24 25">
    <name type="scientific">Chrysophaeum taylorii</name>
    <dbReference type="NCBI Taxonomy" id="2483200"/>
    <lineage>
        <taxon>Eukaryota</taxon>
        <taxon>Sar</taxon>
        <taxon>Stramenopiles</taxon>
        <taxon>Ochrophyta</taxon>
        <taxon>Pelagophyceae</taxon>
        <taxon>Pelagomonadales</taxon>
        <taxon>Pelagomonadaceae</taxon>
        <taxon>Chrysophaeum</taxon>
    </lineage>
</organism>
<comment type="catalytic activity">
    <reaction evidence="19">
        <text>eicosanoyl-CoA + oxidized [electron-transfer flavoprotein] + H(+) = (2E)-eicosenoyl-CoA + reduced [electron-transfer flavoprotein]</text>
        <dbReference type="Rhea" id="RHEA:47236"/>
        <dbReference type="Rhea" id="RHEA-COMP:10685"/>
        <dbReference type="Rhea" id="RHEA-COMP:10686"/>
        <dbReference type="ChEBI" id="CHEBI:15378"/>
        <dbReference type="ChEBI" id="CHEBI:57380"/>
        <dbReference type="ChEBI" id="CHEBI:57692"/>
        <dbReference type="ChEBI" id="CHEBI:58307"/>
        <dbReference type="ChEBI" id="CHEBI:74691"/>
    </reaction>
    <physiologicalReaction direction="left-to-right" evidence="19">
        <dbReference type="Rhea" id="RHEA:47237"/>
    </physiologicalReaction>
</comment>
<feature type="domain" description="Acyl-CoA dehydrogenase/oxidase N-terminal" evidence="23">
    <location>
        <begin position="525"/>
        <end position="587"/>
    </location>
</feature>
<evidence type="ECO:0000256" key="16">
    <source>
        <dbReference type="ARBA" id="ARBA00048086"/>
    </source>
</evidence>
<sequence length="865" mass="94254">MQWRETFWSLAQLDVVVNIGVVEKPHAKCRTERLALVEAELLAASLDVAGVLQEGVDNLARGTRDDAVVHAKSGKNKKSETGVRQGLGDVRSLLAYLASAAPSYYYKKLKSSSDDDSVVRITQFSHGQSNPTYVLRWPGSSTGLVVRKQPAGKLLKGAHDVGREHAVAKALGEAGVATPRAVAYCDDPSVIGTEFWCYEYCEGRHFADPYLEGAPVSERPELLLNAARAAAAIHRATPSPELRARLSTHLGGYLGRQVRTWRRQYEAADARLGEHTSPEILELAALLEETISARPEVDEGEFACVAHGDLRTDNMIYDSKSSKVVSILDWELATVGHPLSDLAYLAMPYAVPPVPFGPISGFRGLDLEKHGIPTREALVAAYVDEIKDFPQLKEVVDRAIPRLDLFAAVGYFRLSGIARGVYARAKLGNASAANAMLVGSMATTLSRVSRGLVVGASRRRHYSVDAFVKDKVIPTERDSMYRGAWEIPPEIEALKAEAKSLGLWNLFFLGKHPDKPETPYQLASSEYPGGGLSLLSEYAPLCEAMGQSLLAPEVFNCSAPDTGNMEVIAQFGTQAQKQKWLLPLLDGTIRSCYAMTEPEVASSDATNLRATVRDDGDGRLVLDGRKWWVSGAMDPRCRLSVFLGKAIGETVPSDAPKHARHSMVLVPMDKVSLVRPLPVFGFDDAPHGHAEILFDNVVVDKSEAMLLGHGRGFEIAQARLGPGRVHHSMRAIGACERALRITKERIKSRVAFGKPLADHGTIMRDIADARIAIDQARHLVHHCARAIDAKGNKAARKDIAMIKVAVPQMACRVLDSLIQMWGGAGLASPDTPLAHFYAQARVLRLADGPDEVHLQTIAKMELKDT</sequence>
<dbReference type="InterPro" id="IPR013786">
    <property type="entry name" value="AcylCoA_DH/ox_N"/>
</dbReference>
<dbReference type="Proteomes" id="UP001230188">
    <property type="component" value="Unassembled WGS sequence"/>
</dbReference>
<evidence type="ECO:0000256" key="6">
    <source>
        <dbReference type="ARBA" id="ARBA00022630"/>
    </source>
</evidence>
<evidence type="ECO:0000256" key="8">
    <source>
        <dbReference type="ARBA" id="ARBA00023002"/>
    </source>
</evidence>
<dbReference type="GO" id="GO:0050660">
    <property type="term" value="F:flavin adenine dinucleotide binding"/>
    <property type="evidence" value="ECO:0007669"/>
    <property type="project" value="InterPro"/>
</dbReference>
<evidence type="ECO:0000256" key="14">
    <source>
        <dbReference type="ARBA" id="ARBA00047443"/>
    </source>
</evidence>
<evidence type="ECO:0000256" key="11">
    <source>
        <dbReference type="ARBA" id="ARBA00023140"/>
    </source>
</evidence>
<comment type="similarity">
    <text evidence="5">Belongs to the acyl-CoA dehydrogenase family.</text>
</comment>
<comment type="catalytic activity">
    <reaction evidence="17">
        <text>tricosanoyl-CoA + oxidized [electron-transfer flavoprotein] + H(+) = (2E)-tricosenoyl-CoA + reduced [electron-transfer flavoprotein]</text>
        <dbReference type="Rhea" id="RHEA:48220"/>
        <dbReference type="Rhea" id="RHEA-COMP:10685"/>
        <dbReference type="Rhea" id="RHEA-COMP:10686"/>
        <dbReference type="ChEBI" id="CHEBI:15378"/>
        <dbReference type="ChEBI" id="CHEBI:57692"/>
        <dbReference type="ChEBI" id="CHEBI:58307"/>
        <dbReference type="ChEBI" id="CHEBI:90118"/>
        <dbReference type="ChEBI" id="CHEBI:90119"/>
    </reaction>
    <physiologicalReaction direction="left-to-right" evidence="17">
        <dbReference type="Rhea" id="RHEA:48221"/>
    </physiologicalReaction>
</comment>
<evidence type="ECO:0000256" key="15">
    <source>
        <dbReference type="ARBA" id="ARBA00048020"/>
    </source>
</evidence>
<evidence type="ECO:0000259" key="22">
    <source>
        <dbReference type="Pfam" id="PF02770"/>
    </source>
</evidence>
<evidence type="ECO:0000313" key="25">
    <source>
        <dbReference type="Proteomes" id="UP001230188"/>
    </source>
</evidence>
<comment type="function">
    <text evidence="13">Acyl-CoA dehydrogenase, that exhibits maximal activity towards saturated C22-CoA. Probably participates in beta-oxydation and energy production but could also play a role in the metabolism of specific fatty acids to control fatty acids composition of cellular lipids in brain.</text>
</comment>
<dbReference type="SUPFAM" id="SSF56645">
    <property type="entry name" value="Acyl-CoA dehydrogenase NM domain-like"/>
    <property type="match status" value="1"/>
</dbReference>
<evidence type="ECO:0000256" key="5">
    <source>
        <dbReference type="ARBA" id="ARBA00009347"/>
    </source>
</evidence>
<dbReference type="InterPro" id="IPR006091">
    <property type="entry name" value="Acyl-CoA_Oxase/DH_mid-dom"/>
</dbReference>
<evidence type="ECO:0000256" key="18">
    <source>
        <dbReference type="ARBA" id="ARBA00048399"/>
    </source>
</evidence>
<keyword evidence="11" id="KW-0576">Peroxisome</keyword>
<dbReference type="InterPro" id="IPR011009">
    <property type="entry name" value="Kinase-like_dom_sf"/>
</dbReference>
<keyword evidence="7" id="KW-0274">FAD</keyword>
<keyword evidence="8" id="KW-0560">Oxidoreductase</keyword>
<dbReference type="InterPro" id="IPR050741">
    <property type="entry name" value="Acyl-CoA_dehydrogenase"/>
</dbReference>
<comment type="catalytic activity">
    <reaction evidence="15">
        <text>docosanoyl-CoA + oxidized [electron-transfer flavoprotein] + H(+) = (2E)-docosenoyl-CoA + reduced [electron-transfer flavoprotein]</text>
        <dbReference type="Rhea" id="RHEA:47228"/>
        <dbReference type="Rhea" id="RHEA-COMP:10685"/>
        <dbReference type="Rhea" id="RHEA-COMP:10686"/>
        <dbReference type="ChEBI" id="CHEBI:15378"/>
        <dbReference type="ChEBI" id="CHEBI:57692"/>
        <dbReference type="ChEBI" id="CHEBI:58307"/>
        <dbReference type="ChEBI" id="CHEBI:65059"/>
        <dbReference type="ChEBI" id="CHEBI:74692"/>
    </reaction>
    <physiologicalReaction direction="left-to-right" evidence="15">
        <dbReference type="Rhea" id="RHEA:47229"/>
    </physiologicalReaction>
</comment>
<dbReference type="InterPro" id="IPR046373">
    <property type="entry name" value="Acyl-CoA_Oxase/DH_mid-dom_sf"/>
</dbReference>
<keyword evidence="25" id="KW-1185">Reference proteome</keyword>
<accession>A0AAD7U742</accession>
<dbReference type="Pfam" id="PF02770">
    <property type="entry name" value="Acyl-CoA_dh_M"/>
    <property type="match status" value="1"/>
</dbReference>
<comment type="cofactor">
    <cofactor evidence="1">
        <name>FAD</name>
        <dbReference type="ChEBI" id="CHEBI:57692"/>
    </cofactor>
</comment>
<comment type="subcellular location">
    <subcellularLocation>
        <location evidence="3">Mitochondrion membrane</location>
    </subcellularLocation>
    <subcellularLocation>
        <location evidence="2">Peroxisome</location>
    </subcellularLocation>
</comment>
<keyword evidence="10" id="KW-0472">Membrane</keyword>
<evidence type="ECO:0000256" key="4">
    <source>
        <dbReference type="ARBA" id="ARBA00005005"/>
    </source>
</evidence>
<dbReference type="GO" id="GO:0005777">
    <property type="term" value="C:peroxisome"/>
    <property type="evidence" value="ECO:0007669"/>
    <property type="project" value="UniProtKB-SubCell"/>
</dbReference>
<proteinExistence type="inferred from homology"/>
<evidence type="ECO:0000256" key="3">
    <source>
        <dbReference type="ARBA" id="ARBA00004325"/>
    </source>
</evidence>
<keyword evidence="9" id="KW-0443">Lipid metabolism</keyword>
<comment type="catalytic activity">
    <reaction evidence="16">
        <text>tetracosanoyl-CoA + oxidized [electron-transfer flavoprotein] + H(+) = (2E)-tetracosenoyl-CoA + reduced [electron-transfer flavoprotein]</text>
        <dbReference type="Rhea" id="RHEA:47232"/>
        <dbReference type="Rhea" id="RHEA-COMP:10685"/>
        <dbReference type="Rhea" id="RHEA-COMP:10686"/>
        <dbReference type="ChEBI" id="CHEBI:15378"/>
        <dbReference type="ChEBI" id="CHEBI:57692"/>
        <dbReference type="ChEBI" id="CHEBI:58307"/>
        <dbReference type="ChEBI" id="CHEBI:65052"/>
        <dbReference type="ChEBI" id="CHEBI:74693"/>
    </reaction>
    <physiologicalReaction direction="left-to-right" evidence="16">
        <dbReference type="Rhea" id="RHEA:47233"/>
    </physiologicalReaction>
</comment>
<evidence type="ECO:0000256" key="1">
    <source>
        <dbReference type="ARBA" id="ARBA00001974"/>
    </source>
</evidence>
<dbReference type="InterPro" id="IPR009075">
    <property type="entry name" value="AcylCo_DH/oxidase_C"/>
</dbReference>
<evidence type="ECO:0000256" key="19">
    <source>
        <dbReference type="ARBA" id="ARBA00049140"/>
    </source>
</evidence>
<dbReference type="InterPro" id="IPR009100">
    <property type="entry name" value="AcylCoA_DH/oxidase_NM_dom_sf"/>
</dbReference>
<evidence type="ECO:0000256" key="12">
    <source>
        <dbReference type="ARBA" id="ARBA00040622"/>
    </source>
</evidence>
<evidence type="ECO:0000259" key="23">
    <source>
        <dbReference type="Pfam" id="PF02771"/>
    </source>
</evidence>
<dbReference type="InterPro" id="IPR037069">
    <property type="entry name" value="AcylCoA_DH/ox_N_sf"/>
</dbReference>
<evidence type="ECO:0000313" key="24">
    <source>
        <dbReference type="EMBL" id="KAJ8599492.1"/>
    </source>
</evidence>